<dbReference type="InterPro" id="IPR046886">
    <property type="entry name" value="RsmE_MTase_dom"/>
</dbReference>
<reference evidence="15" key="1">
    <citation type="journal article" date="2014" name="Genome Announc.">
        <title>Complete Genome Sequence of Mycoplasma canadense Strain HAZ 360_1 from Bovine Mastitic Milk in Japan.</title>
        <authorList>
            <person name="Hata E."/>
        </authorList>
    </citation>
    <scope>NUCLEOTIDE SEQUENCE [LARGE SCALE GENOMIC DNA]</scope>
    <source>
        <strain evidence="15">HAZ360_1</strain>
    </source>
</reference>
<keyword evidence="5 12" id="KW-0963">Cytoplasm</keyword>
<dbReference type="Gene3D" id="3.40.1280.10">
    <property type="match status" value="1"/>
</dbReference>
<dbReference type="InterPro" id="IPR029028">
    <property type="entry name" value="Alpha/beta_knot_MTases"/>
</dbReference>
<evidence type="ECO:0000256" key="9">
    <source>
        <dbReference type="ARBA" id="ARBA00022691"/>
    </source>
</evidence>
<feature type="domain" description="Ribosomal RNA small subunit methyltransferase E methyltransferase" evidence="13">
    <location>
        <begin position="64"/>
        <end position="219"/>
    </location>
</feature>
<dbReference type="STRING" id="29554.MCAN360_0737"/>
<comment type="subcellular location">
    <subcellularLocation>
        <location evidence="1 12">Cytoplasm</location>
    </subcellularLocation>
</comment>
<dbReference type="EC" id="2.1.1.193" evidence="3 12"/>
<dbReference type="HOGENOM" id="CLU_067442_3_0_14"/>
<dbReference type="KEGG" id="mcan:MCAN360_0737"/>
<evidence type="ECO:0000256" key="10">
    <source>
        <dbReference type="ARBA" id="ARBA00025699"/>
    </source>
</evidence>
<sequence>MYKFFSDEKKDNYFILDLETIKHLKVIRIKNQNFYINYQNEFYLCNFEFPNKAIIKEKIDINNESNFEIWVAIPLIKQNHFEIALQKAVELGATKIIPFFSEFTDKTNMLINNKIKRFEKIIKEAASQSFRNKIPFLNTPLSFEEIINLNIKNKILAYENEKNNSFKKINDDVLLIVGPEGGFSEQEIKMTKEKNVEIVSLTKTILRAETALIYMLSKIV</sequence>
<evidence type="ECO:0000313" key="14">
    <source>
        <dbReference type="EMBL" id="BAP39766.1"/>
    </source>
</evidence>
<accession>A0A077L7G6</accession>
<comment type="catalytic activity">
    <reaction evidence="11 12">
        <text>uridine(1498) in 16S rRNA + S-adenosyl-L-methionine = N(3)-methyluridine(1498) in 16S rRNA + S-adenosyl-L-homocysteine + H(+)</text>
        <dbReference type="Rhea" id="RHEA:42920"/>
        <dbReference type="Rhea" id="RHEA-COMP:10283"/>
        <dbReference type="Rhea" id="RHEA-COMP:10284"/>
        <dbReference type="ChEBI" id="CHEBI:15378"/>
        <dbReference type="ChEBI" id="CHEBI:57856"/>
        <dbReference type="ChEBI" id="CHEBI:59789"/>
        <dbReference type="ChEBI" id="CHEBI:65315"/>
        <dbReference type="ChEBI" id="CHEBI:74502"/>
        <dbReference type="EC" id="2.1.1.193"/>
    </reaction>
</comment>
<evidence type="ECO:0000256" key="2">
    <source>
        <dbReference type="ARBA" id="ARBA00005528"/>
    </source>
</evidence>
<keyword evidence="8 12" id="KW-0808">Transferase</keyword>
<dbReference type="NCBIfam" id="NF008701">
    <property type="entry name" value="PRK11713.5-5"/>
    <property type="match status" value="1"/>
</dbReference>
<dbReference type="NCBIfam" id="TIGR00046">
    <property type="entry name" value="RsmE family RNA methyltransferase"/>
    <property type="match status" value="1"/>
</dbReference>
<dbReference type="RefSeq" id="WP_045434236.1">
    <property type="nucleotide sequence ID" value="NZ_AP014631.1"/>
</dbReference>
<evidence type="ECO:0000256" key="5">
    <source>
        <dbReference type="ARBA" id="ARBA00022490"/>
    </source>
</evidence>
<evidence type="ECO:0000256" key="12">
    <source>
        <dbReference type="PIRNR" id="PIRNR015601"/>
    </source>
</evidence>
<dbReference type="GO" id="GO:0070475">
    <property type="term" value="P:rRNA base methylation"/>
    <property type="evidence" value="ECO:0007669"/>
    <property type="project" value="TreeGrafter"/>
</dbReference>
<evidence type="ECO:0000256" key="8">
    <source>
        <dbReference type="ARBA" id="ARBA00022679"/>
    </source>
</evidence>
<dbReference type="Pfam" id="PF04452">
    <property type="entry name" value="Methyltrans_RNA"/>
    <property type="match status" value="1"/>
</dbReference>
<keyword evidence="9 12" id="KW-0949">S-adenosyl-L-methionine</keyword>
<evidence type="ECO:0000256" key="3">
    <source>
        <dbReference type="ARBA" id="ARBA00012328"/>
    </source>
</evidence>
<gene>
    <name evidence="14" type="primary">rsmE</name>
    <name evidence="14" type="ORF">MCAN360_0737</name>
</gene>
<evidence type="ECO:0000313" key="15">
    <source>
        <dbReference type="Proteomes" id="UP000031641"/>
    </source>
</evidence>
<dbReference type="Proteomes" id="UP000031641">
    <property type="component" value="Chromosome"/>
</dbReference>
<dbReference type="PANTHER" id="PTHR30027">
    <property type="entry name" value="RIBOSOMAL RNA SMALL SUBUNIT METHYLTRANSFERASE E"/>
    <property type="match status" value="1"/>
</dbReference>
<keyword evidence="6 12" id="KW-0698">rRNA processing</keyword>
<dbReference type="OrthoDB" id="9815641at2"/>
<proteinExistence type="inferred from homology"/>
<evidence type="ECO:0000256" key="6">
    <source>
        <dbReference type="ARBA" id="ARBA00022552"/>
    </source>
</evidence>
<dbReference type="AlphaFoldDB" id="A0A077L7G6"/>
<organism evidence="14 15">
    <name type="scientific">Metamycoplasma canadense</name>
    <dbReference type="NCBI Taxonomy" id="29554"/>
    <lineage>
        <taxon>Bacteria</taxon>
        <taxon>Bacillati</taxon>
        <taxon>Mycoplasmatota</taxon>
        <taxon>Mycoplasmoidales</taxon>
        <taxon>Metamycoplasmataceae</taxon>
        <taxon>Metamycoplasma</taxon>
    </lineage>
</organism>
<evidence type="ECO:0000256" key="7">
    <source>
        <dbReference type="ARBA" id="ARBA00022603"/>
    </source>
</evidence>
<dbReference type="PIRSF" id="PIRSF015601">
    <property type="entry name" value="MTase_slr0722"/>
    <property type="match status" value="1"/>
</dbReference>
<evidence type="ECO:0000256" key="1">
    <source>
        <dbReference type="ARBA" id="ARBA00004496"/>
    </source>
</evidence>
<dbReference type="SUPFAM" id="SSF75217">
    <property type="entry name" value="alpha/beta knot"/>
    <property type="match status" value="1"/>
</dbReference>
<comment type="similarity">
    <text evidence="2 12">Belongs to the RNA methyltransferase RsmE family.</text>
</comment>
<name>A0A077L7G6_9BACT</name>
<dbReference type="CDD" id="cd18084">
    <property type="entry name" value="RsmE-like"/>
    <property type="match status" value="1"/>
</dbReference>
<dbReference type="PANTHER" id="PTHR30027:SF3">
    <property type="entry name" value="16S RRNA (URACIL(1498)-N(3))-METHYLTRANSFERASE"/>
    <property type="match status" value="1"/>
</dbReference>
<dbReference type="Gene3D" id="2.40.240.20">
    <property type="entry name" value="Hypothetical PUA domain-like, domain 1"/>
    <property type="match status" value="1"/>
</dbReference>
<dbReference type="GO" id="GO:0070042">
    <property type="term" value="F:rRNA (uridine-N3-)-methyltransferase activity"/>
    <property type="evidence" value="ECO:0007669"/>
    <property type="project" value="TreeGrafter"/>
</dbReference>
<comment type="function">
    <text evidence="10 12">Specifically methylates the N3 position of the uracil ring of uridine 1498 (m3U1498) in 16S rRNA. Acts on the fully assembled 30S ribosomal subunit.</text>
</comment>
<protein>
    <recommendedName>
        <fullName evidence="4 12">Ribosomal RNA small subunit methyltransferase E</fullName>
        <ecNumber evidence="3 12">2.1.1.193</ecNumber>
    </recommendedName>
</protein>
<evidence type="ECO:0000256" key="11">
    <source>
        <dbReference type="ARBA" id="ARBA00047944"/>
    </source>
</evidence>
<dbReference type="EMBL" id="AP014631">
    <property type="protein sequence ID" value="BAP39766.1"/>
    <property type="molecule type" value="Genomic_DNA"/>
</dbReference>
<dbReference type="GO" id="GO:0005737">
    <property type="term" value="C:cytoplasm"/>
    <property type="evidence" value="ECO:0007669"/>
    <property type="project" value="UniProtKB-SubCell"/>
</dbReference>
<keyword evidence="7 12" id="KW-0489">Methyltransferase</keyword>
<keyword evidence="15" id="KW-1185">Reference proteome</keyword>
<evidence type="ECO:0000256" key="4">
    <source>
        <dbReference type="ARBA" id="ARBA00013673"/>
    </source>
</evidence>
<evidence type="ECO:0000259" key="13">
    <source>
        <dbReference type="Pfam" id="PF04452"/>
    </source>
</evidence>
<dbReference type="InterPro" id="IPR029026">
    <property type="entry name" value="tRNA_m1G_MTases_N"/>
</dbReference>
<dbReference type="InterPro" id="IPR006700">
    <property type="entry name" value="RsmE"/>
</dbReference>